<name>A0A2V3Y4V8_9FIRM</name>
<dbReference type="PANTHER" id="PTHR30193:SF37">
    <property type="entry name" value="INNER MEMBRANE ABC TRANSPORTER PERMEASE PROTEIN YCJO"/>
    <property type="match status" value="1"/>
</dbReference>
<dbReference type="Gene3D" id="1.10.3720.10">
    <property type="entry name" value="MetI-like"/>
    <property type="match status" value="1"/>
</dbReference>
<evidence type="ECO:0000313" key="9">
    <source>
        <dbReference type="EMBL" id="PXX52006.1"/>
    </source>
</evidence>
<keyword evidence="6 7" id="KW-0472">Membrane</keyword>
<dbReference type="GO" id="GO:0005886">
    <property type="term" value="C:plasma membrane"/>
    <property type="evidence" value="ECO:0007669"/>
    <property type="project" value="UniProtKB-SubCell"/>
</dbReference>
<comment type="similarity">
    <text evidence="7">Belongs to the binding-protein-dependent transport system permease family.</text>
</comment>
<dbReference type="GO" id="GO:0055085">
    <property type="term" value="P:transmembrane transport"/>
    <property type="evidence" value="ECO:0007669"/>
    <property type="project" value="InterPro"/>
</dbReference>
<dbReference type="EMBL" id="QJKD01000008">
    <property type="protein sequence ID" value="PXX52006.1"/>
    <property type="molecule type" value="Genomic_DNA"/>
</dbReference>
<accession>A0A2V3Y4V8</accession>
<comment type="caution">
    <text evidence="9">The sequence shown here is derived from an EMBL/GenBank/DDBJ whole genome shotgun (WGS) entry which is preliminary data.</text>
</comment>
<keyword evidence="4 7" id="KW-0812">Transmembrane</keyword>
<dbReference type="InterPro" id="IPR051393">
    <property type="entry name" value="ABC_transporter_permease"/>
</dbReference>
<keyword evidence="2 7" id="KW-0813">Transport</keyword>
<dbReference type="SUPFAM" id="SSF161098">
    <property type="entry name" value="MetI-like"/>
    <property type="match status" value="1"/>
</dbReference>
<dbReference type="InterPro" id="IPR035906">
    <property type="entry name" value="MetI-like_sf"/>
</dbReference>
<dbReference type="Pfam" id="PF00528">
    <property type="entry name" value="BPD_transp_1"/>
    <property type="match status" value="1"/>
</dbReference>
<feature type="transmembrane region" description="Helical" evidence="7">
    <location>
        <begin position="106"/>
        <end position="126"/>
    </location>
</feature>
<reference evidence="9 10" key="1">
    <citation type="submission" date="2018-05" db="EMBL/GenBank/DDBJ databases">
        <title>Genomic Encyclopedia of Type Strains, Phase IV (KMG-IV): sequencing the most valuable type-strain genomes for metagenomic binning, comparative biology and taxonomic classification.</title>
        <authorList>
            <person name="Goeker M."/>
        </authorList>
    </citation>
    <scope>NUCLEOTIDE SEQUENCE [LARGE SCALE GENOMIC DNA]</scope>
    <source>
        <strain evidence="9 10">DSM 24995</strain>
    </source>
</reference>
<dbReference type="AlphaFoldDB" id="A0A2V3Y4V8"/>
<feature type="transmembrane region" description="Helical" evidence="7">
    <location>
        <begin position="261"/>
        <end position="281"/>
    </location>
</feature>
<dbReference type="GeneID" id="86062495"/>
<dbReference type="RefSeq" id="WP_110323823.1">
    <property type="nucleotide sequence ID" value="NZ_QJKD01000008.1"/>
</dbReference>
<feature type="domain" description="ABC transmembrane type-1" evidence="8">
    <location>
        <begin position="69"/>
        <end position="282"/>
    </location>
</feature>
<sequence>MNHKLKKDIPYILFVLPAAVIYSVITIIPTIYTFFYSFTNYTGLSKQFDFVGLSNYLKVFTTSNVKVSFINSIVYALTVPVLVTILAIPLAVILNGKMKTRNIQRAIFFFPSVISSLFLGYIWNFILSPSQNGLINRIIISLGGEKLLLLSDPRMAMVSLILVTVWCSTGWHACIYLANLQTISPEYYEAAAVDGANKWDVFKNITVPMLAPAMTTSVMLLITGSLKAFDLPFALTKGGPGYATTMITQTIITEGVNSNRVGFASAMSFVFLILISLFTVLQTKLMSKREEKLA</sequence>
<comment type="subcellular location">
    <subcellularLocation>
        <location evidence="1 7">Cell membrane</location>
        <topology evidence="1 7">Multi-pass membrane protein</topology>
    </subcellularLocation>
</comment>
<feature type="transmembrane region" description="Helical" evidence="7">
    <location>
        <begin position="12"/>
        <end position="35"/>
    </location>
</feature>
<feature type="transmembrane region" description="Helical" evidence="7">
    <location>
        <begin position="207"/>
        <end position="226"/>
    </location>
</feature>
<dbReference type="InterPro" id="IPR000515">
    <property type="entry name" value="MetI-like"/>
</dbReference>
<feature type="transmembrane region" description="Helical" evidence="7">
    <location>
        <begin position="73"/>
        <end position="94"/>
    </location>
</feature>
<evidence type="ECO:0000259" key="8">
    <source>
        <dbReference type="PROSITE" id="PS50928"/>
    </source>
</evidence>
<evidence type="ECO:0000313" key="10">
    <source>
        <dbReference type="Proteomes" id="UP000248057"/>
    </source>
</evidence>
<dbReference type="CDD" id="cd06261">
    <property type="entry name" value="TM_PBP2"/>
    <property type="match status" value="1"/>
</dbReference>
<dbReference type="Proteomes" id="UP000248057">
    <property type="component" value="Unassembled WGS sequence"/>
</dbReference>
<evidence type="ECO:0000256" key="3">
    <source>
        <dbReference type="ARBA" id="ARBA00022475"/>
    </source>
</evidence>
<evidence type="ECO:0000256" key="1">
    <source>
        <dbReference type="ARBA" id="ARBA00004651"/>
    </source>
</evidence>
<evidence type="ECO:0000256" key="4">
    <source>
        <dbReference type="ARBA" id="ARBA00022692"/>
    </source>
</evidence>
<evidence type="ECO:0000256" key="7">
    <source>
        <dbReference type="RuleBase" id="RU363032"/>
    </source>
</evidence>
<evidence type="ECO:0000256" key="5">
    <source>
        <dbReference type="ARBA" id="ARBA00022989"/>
    </source>
</evidence>
<dbReference type="PANTHER" id="PTHR30193">
    <property type="entry name" value="ABC TRANSPORTER PERMEASE PROTEIN"/>
    <property type="match status" value="1"/>
</dbReference>
<proteinExistence type="inferred from homology"/>
<keyword evidence="3" id="KW-1003">Cell membrane</keyword>
<dbReference type="PROSITE" id="PS50928">
    <property type="entry name" value="ABC_TM1"/>
    <property type="match status" value="1"/>
</dbReference>
<organism evidence="9 10">
    <name type="scientific">Hungatella effluvii</name>
    <dbReference type="NCBI Taxonomy" id="1096246"/>
    <lineage>
        <taxon>Bacteria</taxon>
        <taxon>Bacillati</taxon>
        <taxon>Bacillota</taxon>
        <taxon>Clostridia</taxon>
        <taxon>Lachnospirales</taxon>
        <taxon>Lachnospiraceae</taxon>
        <taxon>Hungatella</taxon>
    </lineage>
</organism>
<gene>
    <name evidence="9" type="ORF">DFR60_10891</name>
</gene>
<evidence type="ECO:0000256" key="6">
    <source>
        <dbReference type="ARBA" id="ARBA00023136"/>
    </source>
</evidence>
<feature type="transmembrane region" description="Helical" evidence="7">
    <location>
        <begin position="155"/>
        <end position="178"/>
    </location>
</feature>
<keyword evidence="10" id="KW-1185">Reference proteome</keyword>
<protein>
    <submittedName>
        <fullName evidence="9">Carbohydrate ABC transporter membrane protein 1 (CUT1 family)</fullName>
    </submittedName>
</protein>
<keyword evidence="5 7" id="KW-1133">Transmembrane helix</keyword>
<evidence type="ECO:0000256" key="2">
    <source>
        <dbReference type="ARBA" id="ARBA00022448"/>
    </source>
</evidence>